<keyword evidence="5 9" id="KW-0653">Protein transport</keyword>
<keyword evidence="6 9" id="KW-1133">Transmembrane helix</keyword>
<comment type="function">
    <text evidence="9">Essential subunit of the Sec protein translocation channel SecYEG. Clamps together the 2 halves of SecY. May contact the channel plug during translocation.</text>
</comment>
<evidence type="ECO:0000256" key="3">
    <source>
        <dbReference type="ARBA" id="ARBA00022475"/>
    </source>
</evidence>
<protein>
    <recommendedName>
        <fullName evidence="9">Protein translocase subunit SecE</fullName>
    </recommendedName>
</protein>
<keyword evidence="2 9" id="KW-0813">Transport</keyword>
<dbReference type="InterPro" id="IPR001901">
    <property type="entry name" value="Translocase_SecE/Sec61-g"/>
</dbReference>
<keyword evidence="11" id="KW-1185">Reference proteome</keyword>
<dbReference type="GO" id="GO:0009306">
    <property type="term" value="P:protein secretion"/>
    <property type="evidence" value="ECO:0007669"/>
    <property type="project" value="UniProtKB-UniRule"/>
</dbReference>
<evidence type="ECO:0000256" key="9">
    <source>
        <dbReference type="HAMAP-Rule" id="MF_00422"/>
    </source>
</evidence>
<evidence type="ECO:0000256" key="4">
    <source>
        <dbReference type="ARBA" id="ARBA00022692"/>
    </source>
</evidence>
<evidence type="ECO:0000256" key="7">
    <source>
        <dbReference type="ARBA" id="ARBA00023010"/>
    </source>
</evidence>
<dbReference type="STRING" id="1121291.SAMN02745134_03791"/>
<dbReference type="OrthoDB" id="9799073at2"/>
<dbReference type="EMBL" id="FWXH01000037">
    <property type="protein sequence ID" value="SMC29143.1"/>
    <property type="molecule type" value="Genomic_DNA"/>
</dbReference>
<comment type="similarity">
    <text evidence="9">Belongs to the SecE/SEC61-gamma family.</text>
</comment>
<dbReference type="HAMAP" id="MF_00422">
    <property type="entry name" value="SecE"/>
    <property type="match status" value="1"/>
</dbReference>
<keyword evidence="4 9" id="KW-0812">Transmembrane</keyword>
<keyword evidence="7 9" id="KW-0811">Translocation</keyword>
<gene>
    <name evidence="9" type="primary">secE</name>
    <name evidence="10" type="ORF">SAMN02745134_03791</name>
</gene>
<proteinExistence type="inferred from homology"/>
<dbReference type="Proteomes" id="UP000192468">
    <property type="component" value="Unassembled WGS sequence"/>
</dbReference>
<dbReference type="GO" id="GO:0006605">
    <property type="term" value="P:protein targeting"/>
    <property type="evidence" value="ECO:0007669"/>
    <property type="project" value="UniProtKB-UniRule"/>
</dbReference>
<evidence type="ECO:0000256" key="1">
    <source>
        <dbReference type="ARBA" id="ARBA00004370"/>
    </source>
</evidence>
<dbReference type="GO" id="GO:0043952">
    <property type="term" value="P:protein transport by the Sec complex"/>
    <property type="evidence" value="ECO:0007669"/>
    <property type="project" value="UniProtKB-UniRule"/>
</dbReference>
<keyword evidence="3 9" id="KW-1003">Cell membrane</keyword>
<evidence type="ECO:0000313" key="11">
    <source>
        <dbReference type="Proteomes" id="UP000192468"/>
    </source>
</evidence>
<keyword evidence="8 9" id="KW-0472">Membrane</keyword>
<comment type="subcellular location">
    <subcellularLocation>
        <location evidence="9">Cell membrane</location>
        <topology evidence="9">Single-pass membrane protein</topology>
    </subcellularLocation>
    <subcellularLocation>
        <location evidence="1">Membrane</location>
    </subcellularLocation>
</comment>
<dbReference type="RefSeq" id="WP_084117767.1">
    <property type="nucleotide sequence ID" value="NZ_FWXH01000037.1"/>
</dbReference>
<evidence type="ECO:0000256" key="8">
    <source>
        <dbReference type="ARBA" id="ARBA00023136"/>
    </source>
</evidence>
<evidence type="ECO:0000256" key="5">
    <source>
        <dbReference type="ARBA" id="ARBA00022927"/>
    </source>
</evidence>
<feature type="transmembrane region" description="Helical" evidence="9">
    <location>
        <begin position="43"/>
        <end position="65"/>
    </location>
</feature>
<evidence type="ECO:0000313" key="10">
    <source>
        <dbReference type="EMBL" id="SMC29143.1"/>
    </source>
</evidence>
<organism evidence="10 11">
    <name type="scientific">Clostridium acidisoli DSM 12555</name>
    <dbReference type="NCBI Taxonomy" id="1121291"/>
    <lineage>
        <taxon>Bacteria</taxon>
        <taxon>Bacillati</taxon>
        <taxon>Bacillota</taxon>
        <taxon>Clostridia</taxon>
        <taxon>Eubacteriales</taxon>
        <taxon>Clostridiaceae</taxon>
        <taxon>Clostridium</taxon>
    </lineage>
</organism>
<dbReference type="InterPro" id="IPR038379">
    <property type="entry name" value="SecE_sf"/>
</dbReference>
<accession>A0A1W1XZ01</accession>
<dbReference type="GO" id="GO:0008320">
    <property type="term" value="F:protein transmembrane transporter activity"/>
    <property type="evidence" value="ECO:0007669"/>
    <property type="project" value="UniProtKB-UniRule"/>
</dbReference>
<dbReference type="AlphaFoldDB" id="A0A1W1XZ01"/>
<reference evidence="10 11" key="1">
    <citation type="submission" date="2017-04" db="EMBL/GenBank/DDBJ databases">
        <authorList>
            <person name="Afonso C.L."/>
            <person name="Miller P.J."/>
            <person name="Scott M.A."/>
            <person name="Spackman E."/>
            <person name="Goraichik I."/>
            <person name="Dimitrov K.M."/>
            <person name="Suarez D.L."/>
            <person name="Swayne D.E."/>
        </authorList>
    </citation>
    <scope>NUCLEOTIDE SEQUENCE [LARGE SCALE GENOMIC DNA]</scope>
    <source>
        <strain evidence="10 11">DSM 12555</strain>
    </source>
</reference>
<dbReference type="InterPro" id="IPR005807">
    <property type="entry name" value="SecE_bac"/>
</dbReference>
<dbReference type="PANTHER" id="PTHR33910:SF1">
    <property type="entry name" value="PROTEIN TRANSLOCASE SUBUNIT SECE"/>
    <property type="match status" value="1"/>
</dbReference>
<name>A0A1W1XZ01_9CLOT</name>
<dbReference type="Pfam" id="PF00584">
    <property type="entry name" value="SecE"/>
    <property type="match status" value="1"/>
</dbReference>
<comment type="subunit">
    <text evidence="9">Component of the Sec protein translocase complex. Heterotrimer consisting of SecY, SecE and SecG subunits. The heterotrimers can form oligomers, although 1 heterotrimer is thought to be able to translocate proteins. Interacts with the ribosome. Interacts with SecDF, and other proteins may be involved. Interacts with SecA.</text>
</comment>
<dbReference type="GO" id="GO:0005886">
    <property type="term" value="C:plasma membrane"/>
    <property type="evidence" value="ECO:0007669"/>
    <property type="project" value="UniProtKB-SubCell"/>
</dbReference>
<evidence type="ECO:0000256" key="6">
    <source>
        <dbReference type="ARBA" id="ARBA00022989"/>
    </source>
</evidence>
<dbReference type="NCBIfam" id="TIGR00964">
    <property type="entry name" value="secE_bact"/>
    <property type="match status" value="1"/>
</dbReference>
<dbReference type="PANTHER" id="PTHR33910">
    <property type="entry name" value="PROTEIN TRANSLOCASE SUBUNIT SECE"/>
    <property type="match status" value="1"/>
</dbReference>
<sequence>MADNGKIEEMKESPSKGLIGFFKELRAEIHRITWPSKIDTKKATISVTVFCVIYIVIIAILDFGFDNLFKVIFK</sequence>
<evidence type="ECO:0000256" key="2">
    <source>
        <dbReference type="ARBA" id="ARBA00022448"/>
    </source>
</evidence>
<dbReference type="Gene3D" id="1.20.5.1030">
    <property type="entry name" value="Preprotein translocase secy subunit"/>
    <property type="match status" value="1"/>
</dbReference>
<dbReference type="GO" id="GO:0065002">
    <property type="term" value="P:intracellular protein transmembrane transport"/>
    <property type="evidence" value="ECO:0007669"/>
    <property type="project" value="UniProtKB-UniRule"/>
</dbReference>